<dbReference type="Proteomes" id="UP001254488">
    <property type="component" value="Unassembled WGS sequence"/>
</dbReference>
<protein>
    <recommendedName>
        <fullName evidence="4">Tetratricopeptide repeat protein</fullName>
    </recommendedName>
</protein>
<name>A0ABU2Y8A9_9FLAO</name>
<keyword evidence="3" id="KW-1185">Reference proteome</keyword>
<evidence type="ECO:0000313" key="3">
    <source>
        <dbReference type="Proteomes" id="UP001254488"/>
    </source>
</evidence>
<feature type="chain" id="PRO_5047179566" description="Tetratricopeptide repeat protein" evidence="1">
    <location>
        <begin position="20"/>
        <end position="209"/>
    </location>
</feature>
<evidence type="ECO:0000313" key="2">
    <source>
        <dbReference type="EMBL" id="MDT0554424.1"/>
    </source>
</evidence>
<organism evidence="2 3">
    <name type="scientific">Patiriisocius hiemis</name>
    <dbReference type="NCBI Taxonomy" id="3075604"/>
    <lineage>
        <taxon>Bacteria</taxon>
        <taxon>Pseudomonadati</taxon>
        <taxon>Bacteroidota</taxon>
        <taxon>Flavobacteriia</taxon>
        <taxon>Flavobacteriales</taxon>
        <taxon>Flavobacteriaceae</taxon>
        <taxon>Patiriisocius</taxon>
    </lineage>
</organism>
<reference evidence="2 3" key="1">
    <citation type="submission" date="2023-09" db="EMBL/GenBank/DDBJ databases">
        <authorList>
            <person name="Rey-Velasco X."/>
        </authorList>
    </citation>
    <scope>NUCLEOTIDE SEQUENCE [LARGE SCALE GENOMIC DNA]</scope>
    <source>
        <strain evidence="2 3">W242</strain>
    </source>
</reference>
<proteinExistence type="predicted"/>
<sequence>MKNLVLLLLTISLSTVTFSQSKYESGMKKAFDLWQNGKPWEAANMFERIANVETDNWLPPFYVAQINVINSFNEKDEATLTAQLKKAQDFLNDAKALSKDNAEILVIQAQIYTAWVIFDGQQYGMKYAGKISELYSKAQMLEPENPRAAFGKIEWDMGSARFFGQSIEPYCEKMKTALALFDTYEPQGQFYPNTGGEYAKQAYAQNCKE</sequence>
<comment type="caution">
    <text evidence="2">The sequence shown here is derived from an EMBL/GenBank/DDBJ whole genome shotgun (WGS) entry which is preliminary data.</text>
</comment>
<evidence type="ECO:0008006" key="4">
    <source>
        <dbReference type="Google" id="ProtNLM"/>
    </source>
</evidence>
<feature type="signal peptide" evidence="1">
    <location>
        <begin position="1"/>
        <end position="19"/>
    </location>
</feature>
<evidence type="ECO:0000256" key="1">
    <source>
        <dbReference type="SAM" id="SignalP"/>
    </source>
</evidence>
<gene>
    <name evidence="2" type="ORF">RM538_00290</name>
</gene>
<keyword evidence="1" id="KW-0732">Signal</keyword>
<accession>A0ABU2Y8A9</accession>
<dbReference type="RefSeq" id="WP_311331390.1">
    <property type="nucleotide sequence ID" value="NZ_JAVRHZ010000001.1"/>
</dbReference>
<dbReference type="EMBL" id="JAVRHZ010000001">
    <property type="protein sequence ID" value="MDT0554424.1"/>
    <property type="molecule type" value="Genomic_DNA"/>
</dbReference>